<dbReference type="GO" id="GO:0003735">
    <property type="term" value="F:structural constituent of ribosome"/>
    <property type="evidence" value="ECO:0007669"/>
    <property type="project" value="InterPro"/>
</dbReference>
<gene>
    <name evidence="10" type="ORF">LNINA_LOCUS6784</name>
</gene>
<keyword evidence="3" id="KW-0689">Ribosomal protein</keyword>
<dbReference type="AlphaFoldDB" id="A0AAV1JDU0"/>
<evidence type="ECO:0000256" key="4">
    <source>
        <dbReference type="ARBA" id="ARBA00023128"/>
    </source>
</evidence>
<dbReference type="Proteomes" id="UP001497472">
    <property type="component" value="Unassembled WGS sequence"/>
</dbReference>
<dbReference type="CDD" id="cd23701">
    <property type="entry name" value="At1g26750"/>
    <property type="match status" value="1"/>
</dbReference>
<evidence type="ECO:0000313" key="11">
    <source>
        <dbReference type="Proteomes" id="UP001497472"/>
    </source>
</evidence>
<evidence type="ECO:0000256" key="8">
    <source>
        <dbReference type="SAM" id="MobiDB-lite"/>
    </source>
</evidence>
<dbReference type="EMBL" id="CAVLEF010000009">
    <property type="protein sequence ID" value="CAK1547302.1"/>
    <property type="molecule type" value="Genomic_DNA"/>
</dbReference>
<evidence type="ECO:0000256" key="5">
    <source>
        <dbReference type="ARBA" id="ARBA00023274"/>
    </source>
</evidence>
<evidence type="ECO:0000259" key="9">
    <source>
        <dbReference type="Pfam" id="PF10484"/>
    </source>
</evidence>
<dbReference type="InterPro" id="IPR059242">
    <property type="entry name" value="mS23_dom"/>
</dbReference>
<dbReference type="PANTHER" id="PTHR15925">
    <property type="entry name" value="MITOCHONDRIAL RIBOSOMAL PROTEIN S23"/>
    <property type="match status" value="1"/>
</dbReference>
<protein>
    <recommendedName>
        <fullName evidence="6">Small ribosomal subunit protein mS23</fullName>
    </recommendedName>
</protein>
<feature type="domain" description="Small ribosomal subunit protein mS23 conserved" evidence="9">
    <location>
        <begin position="149"/>
        <end position="253"/>
    </location>
</feature>
<feature type="region of interest" description="Disordered" evidence="8">
    <location>
        <begin position="31"/>
        <end position="66"/>
    </location>
</feature>
<name>A0AAV1JDU0_9NEOP</name>
<keyword evidence="4" id="KW-0496">Mitochondrion</keyword>
<dbReference type="GO" id="GO:0006412">
    <property type="term" value="P:translation"/>
    <property type="evidence" value="ECO:0007669"/>
    <property type="project" value="InterPro"/>
</dbReference>
<evidence type="ECO:0000313" key="10">
    <source>
        <dbReference type="EMBL" id="CAK1547302.1"/>
    </source>
</evidence>
<comment type="similarity">
    <text evidence="2">Belongs to the mitochondrion-specific ribosomal protein mS23 family.</text>
</comment>
<evidence type="ECO:0000256" key="6">
    <source>
        <dbReference type="ARBA" id="ARBA00035137"/>
    </source>
</evidence>
<dbReference type="InterPro" id="IPR019520">
    <property type="entry name" value="Ribosomal_mS23_met"/>
</dbReference>
<feature type="compositionally biased region" description="Basic and acidic residues" evidence="8">
    <location>
        <begin position="56"/>
        <end position="66"/>
    </location>
</feature>
<dbReference type="PANTHER" id="PTHR15925:SF2">
    <property type="entry name" value="SMALL RIBOSOMAL SUBUNIT PROTEIN MS23"/>
    <property type="match status" value="1"/>
</dbReference>
<feature type="coiled-coil region" evidence="7">
    <location>
        <begin position="96"/>
        <end position="155"/>
    </location>
</feature>
<organism evidence="10 11">
    <name type="scientific">Leptosia nina</name>
    <dbReference type="NCBI Taxonomy" id="320188"/>
    <lineage>
        <taxon>Eukaryota</taxon>
        <taxon>Metazoa</taxon>
        <taxon>Ecdysozoa</taxon>
        <taxon>Arthropoda</taxon>
        <taxon>Hexapoda</taxon>
        <taxon>Insecta</taxon>
        <taxon>Pterygota</taxon>
        <taxon>Neoptera</taxon>
        <taxon>Endopterygota</taxon>
        <taxon>Lepidoptera</taxon>
        <taxon>Glossata</taxon>
        <taxon>Ditrysia</taxon>
        <taxon>Papilionoidea</taxon>
        <taxon>Pieridae</taxon>
        <taxon>Pierinae</taxon>
        <taxon>Leptosia</taxon>
    </lineage>
</organism>
<evidence type="ECO:0000256" key="7">
    <source>
        <dbReference type="SAM" id="Coils"/>
    </source>
</evidence>
<dbReference type="GO" id="GO:0005739">
    <property type="term" value="C:mitochondrion"/>
    <property type="evidence" value="ECO:0007669"/>
    <property type="project" value="InterPro"/>
</dbReference>
<comment type="subcellular location">
    <subcellularLocation>
        <location evidence="1">Mitochondrion</location>
    </subcellularLocation>
</comment>
<keyword evidence="5" id="KW-0687">Ribonucleoprotein</keyword>
<proteinExistence type="inferred from homology"/>
<keyword evidence="7" id="KW-0175">Coiled coil</keyword>
<reference evidence="10 11" key="1">
    <citation type="submission" date="2023-11" db="EMBL/GenBank/DDBJ databases">
        <authorList>
            <person name="Okamura Y."/>
        </authorList>
    </citation>
    <scope>NUCLEOTIDE SEQUENCE [LARGE SCALE GENOMIC DNA]</scope>
</reference>
<comment type="caution">
    <text evidence="10">The sequence shown here is derived from an EMBL/GenBank/DDBJ whole genome shotgun (WGS) entry which is preliminary data.</text>
</comment>
<dbReference type="GO" id="GO:0005840">
    <property type="term" value="C:ribosome"/>
    <property type="evidence" value="ECO:0007669"/>
    <property type="project" value="InterPro"/>
</dbReference>
<evidence type="ECO:0000256" key="2">
    <source>
        <dbReference type="ARBA" id="ARBA00009864"/>
    </source>
</evidence>
<evidence type="ECO:0000256" key="3">
    <source>
        <dbReference type="ARBA" id="ARBA00022980"/>
    </source>
</evidence>
<evidence type="ECO:0000256" key="1">
    <source>
        <dbReference type="ARBA" id="ARBA00004173"/>
    </source>
</evidence>
<accession>A0AAV1JDU0</accession>
<keyword evidence="11" id="KW-1185">Reference proteome</keyword>
<sequence length="288" mass="33102">MSSIKKNMKSEYVFGEIDEFPNESIFPKKSVKTKGSLKSLSHKTSSEMSANPKRSKTQETEKYAEPRQKILNIMNHQLMSRKQITENVKTHLNEVFLNLEADYNALKENEQKLEHLTSSFIKCMQQATAAFKQKLNTLEEIIQNFTKEAEGLLKRGAVKPDDRPIWFDVYRAFPPITEPKFARPKPESKPVRQILYKEDVVRAKFHAQGHGIGFNMLSPYGETQTKRLIMKYEQLQQEGVPESEIVEKSVASVVSEREPDSTRIKTINPESATAQVLSEVNIKHIFKE</sequence>
<dbReference type="InterPro" id="IPR023611">
    <property type="entry name" value="mS23_dom_met"/>
</dbReference>
<dbReference type="Pfam" id="PF10484">
    <property type="entry name" value="MRP-S23"/>
    <property type="match status" value="1"/>
</dbReference>
<feature type="compositionally biased region" description="Polar residues" evidence="8">
    <location>
        <begin position="36"/>
        <end position="49"/>
    </location>
</feature>